<evidence type="ECO:0000313" key="3">
    <source>
        <dbReference type="Proteomes" id="UP000289555"/>
    </source>
</evidence>
<dbReference type="Proteomes" id="UP000289555">
    <property type="component" value="Chromosome"/>
</dbReference>
<feature type="domain" description="EAL" evidence="1">
    <location>
        <begin position="21"/>
        <end position="106"/>
    </location>
</feature>
<gene>
    <name evidence="2" type="ORF">HORIV_10540</name>
</gene>
<organism evidence="2 3">
    <name type="scientific">Vreelandella olivaria</name>
    <dbReference type="NCBI Taxonomy" id="390919"/>
    <lineage>
        <taxon>Bacteria</taxon>
        <taxon>Pseudomonadati</taxon>
        <taxon>Pseudomonadota</taxon>
        <taxon>Gammaproteobacteria</taxon>
        <taxon>Oceanospirillales</taxon>
        <taxon>Halomonadaceae</taxon>
        <taxon>Vreelandella</taxon>
    </lineage>
</organism>
<dbReference type="InterPro" id="IPR001633">
    <property type="entry name" value="EAL_dom"/>
</dbReference>
<reference evidence="3" key="1">
    <citation type="journal article" date="2019" name="Microbiol. Resour. Announc.">
        <title>Complete Genome Sequence of Halomonas olivaria, a Moderately Halophilic Bacterium Isolated from Olive Processing Effluents, Obtained by Nanopore Sequencing.</title>
        <authorList>
            <person name="Nagata S."/>
            <person name="Ii K.M."/>
            <person name="Tsukimi T."/>
            <person name="Miura M.C."/>
            <person name="Galipon J."/>
            <person name="Arakawa K."/>
        </authorList>
    </citation>
    <scope>NUCLEOTIDE SEQUENCE [LARGE SCALE GENOMIC DNA]</scope>
    <source>
        <strain evidence="3">TYRC17</strain>
    </source>
</reference>
<dbReference type="EMBL" id="AP019416">
    <property type="protein sequence ID" value="BBI48633.1"/>
    <property type="molecule type" value="Genomic_DNA"/>
</dbReference>
<sequence>MSQCARVNGSCKRCEGDLPFEFTMAFQPIVDLSLAQIVTYEALVRGPQGESAWSVISQVTDDLLYRFDQACRVKAIEMASALDMQTDLSINFLPNAVYEPKACIQATLEVSSAWAGPPIGLFLKSLKPNVCVTGNTYAISLMLIAPWVSKQHLTTLETVTPTWTYSPISRRTNSRSTVN</sequence>
<name>A0ABM7GDP6_9GAMM</name>
<dbReference type="Gene3D" id="3.20.20.450">
    <property type="entry name" value="EAL domain"/>
    <property type="match status" value="1"/>
</dbReference>
<dbReference type="InterPro" id="IPR035919">
    <property type="entry name" value="EAL_sf"/>
</dbReference>
<proteinExistence type="predicted"/>
<dbReference type="SUPFAM" id="SSF141868">
    <property type="entry name" value="EAL domain-like"/>
    <property type="match status" value="1"/>
</dbReference>
<evidence type="ECO:0000259" key="1">
    <source>
        <dbReference type="Pfam" id="PF00563"/>
    </source>
</evidence>
<dbReference type="Pfam" id="PF00563">
    <property type="entry name" value="EAL"/>
    <property type="match status" value="1"/>
</dbReference>
<keyword evidence="3" id="KW-1185">Reference proteome</keyword>
<accession>A0ABM7GDP6</accession>
<evidence type="ECO:0000313" key="2">
    <source>
        <dbReference type="EMBL" id="BBI48633.1"/>
    </source>
</evidence>
<protein>
    <recommendedName>
        <fullName evidence="1">EAL domain-containing protein</fullName>
    </recommendedName>
</protein>